<dbReference type="InterPro" id="IPR003593">
    <property type="entry name" value="AAA+_ATPase"/>
</dbReference>
<keyword evidence="3" id="KW-0813">Transport</keyword>
<dbReference type="FunFam" id="3.40.50.300:FF:001354">
    <property type="entry name" value="ATP-binding cassette (ABC) transporter, putative"/>
    <property type="match status" value="1"/>
</dbReference>
<evidence type="ECO:0000256" key="2">
    <source>
        <dbReference type="ARBA" id="ARBA00009726"/>
    </source>
</evidence>
<dbReference type="CDD" id="cd03244">
    <property type="entry name" value="ABCC_MRP_domain2"/>
    <property type="match status" value="1"/>
</dbReference>
<organism evidence="11 12">
    <name type="scientific">Tolypocladium ophioglossoides (strain CBS 100239)</name>
    <name type="common">Snaketongue truffleclub</name>
    <name type="synonym">Elaphocordyceps ophioglossoides</name>
    <dbReference type="NCBI Taxonomy" id="1163406"/>
    <lineage>
        <taxon>Eukaryota</taxon>
        <taxon>Fungi</taxon>
        <taxon>Dikarya</taxon>
        <taxon>Ascomycota</taxon>
        <taxon>Pezizomycotina</taxon>
        <taxon>Sordariomycetes</taxon>
        <taxon>Hypocreomycetidae</taxon>
        <taxon>Hypocreales</taxon>
        <taxon>Ophiocordycipitaceae</taxon>
        <taxon>Tolypocladium</taxon>
    </lineage>
</organism>
<dbReference type="GO" id="GO:0016020">
    <property type="term" value="C:membrane"/>
    <property type="evidence" value="ECO:0007669"/>
    <property type="project" value="UniProtKB-SubCell"/>
</dbReference>
<dbReference type="PROSITE" id="PS50929">
    <property type="entry name" value="ABC_TM1F"/>
    <property type="match status" value="1"/>
</dbReference>
<dbReference type="SUPFAM" id="SSF90123">
    <property type="entry name" value="ABC transporter transmembrane region"/>
    <property type="match status" value="1"/>
</dbReference>
<keyword evidence="6" id="KW-0067">ATP-binding</keyword>
<comment type="similarity">
    <text evidence="2">Belongs to the ABC transporter superfamily. ABCC family. Conjugate transporter (TC 3.A.1.208) subfamily.</text>
</comment>
<evidence type="ECO:0000313" key="11">
    <source>
        <dbReference type="EMBL" id="KND89966.1"/>
    </source>
</evidence>
<dbReference type="SMART" id="SM00382">
    <property type="entry name" value="AAA"/>
    <property type="match status" value="1"/>
</dbReference>
<name>A0A0L0N7E8_TOLOC</name>
<dbReference type="PROSITE" id="PS00211">
    <property type="entry name" value="ABC_TRANSPORTER_1"/>
    <property type="match status" value="1"/>
</dbReference>
<evidence type="ECO:0000256" key="5">
    <source>
        <dbReference type="ARBA" id="ARBA00022741"/>
    </source>
</evidence>
<keyword evidence="5" id="KW-0547">Nucleotide-binding</keyword>
<dbReference type="PROSITE" id="PS50893">
    <property type="entry name" value="ABC_TRANSPORTER_2"/>
    <property type="match status" value="1"/>
</dbReference>
<accession>A0A0L0N7E8</accession>
<evidence type="ECO:0000259" key="10">
    <source>
        <dbReference type="PROSITE" id="PS50929"/>
    </source>
</evidence>
<evidence type="ECO:0000256" key="6">
    <source>
        <dbReference type="ARBA" id="ARBA00022840"/>
    </source>
</evidence>
<dbReference type="EMBL" id="LFRF01000015">
    <property type="protein sequence ID" value="KND89966.1"/>
    <property type="molecule type" value="Genomic_DNA"/>
</dbReference>
<proteinExistence type="inferred from homology"/>
<dbReference type="Gene3D" id="3.40.50.300">
    <property type="entry name" value="P-loop containing nucleotide triphosphate hydrolases"/>
    <property type="match status" value="1"/>
</dbReference>
<dbReference type="OrthoDB" id="6500128at2759"/>
<dbReference type="InterPro" id="IPR017871">
    <property type="entry name" value="ABC_transporter-like_CS"/>
</dbReference>
<dbReference type="InterPro" id="IPR027417">
    <property type="entry name" value="P-loop_NTPase"/>
</dbReference>
<evidence type="ECO:0000256" key="7">
    <source>
        <dbReference type="ARBA" id="ARBA00022989"/>
    </source>
</evidence>
<evidence type="ECO:0000313" key="12">
    <source>
        <dbReference type="Proteomes" id="UP000036947"/>
    </source>
</evidence>
<reference evidence="11 12" key="1">
    <citation type="journal article" date="2015" name="BMC Genomics">
        <title>The genome of the truffle-parasite Tolypocladium ophioglossoides and the evolution of antifungal peptaibiotics.</title>
        <authorList>
            <person name="Quandt C.A."/>
            <person name="Bushley K.E."/>
            <person name="Spatafora J.W."/>
        </authorList>
    </citation>
    <scope>NUCLEOTIDE SEQUENCE [LARGE SCALE GENOMIC DNA]</scope>
    <source>
        <strain evidence="11 12">CBS 100239</strain>
    </source>
</reference>
<evidence type="ECO:0000256" key="3">
    <source>
        <dbReference type="ARBA" id="ARBA00022448"/>
    </source>
</evidence>
<feature type="domain" description="ABC transporter" evidence="9">
    <location>
        <begin position="211"/>
        <end position="437"/>
    </location>
</feature>
<dbReference type="InterPro" id="IPR011527">
    <property type="entry name" value="ABC1_TM_dom"/>
</dbReference>
<keyword evidence="12" id="KW-1185">Reference proteome</keyword>
<dbReference type="Pfam" id="PF00664">
    <property type="entry name" value="ABC_membrane"/>
    <property type="match status" value="1"/>
</dbReference>
<dbReference type="Gene3D" id="1.20.1560.10">
    <property type="entry name" value="ABC transporter type 1, transmembrane domain"/>
    <property type="match status" value="1"/>
</dbReference>
<comment type="caution">
    <text evidence="11">The sequence shown here is derived from an EMBL/GenBank/DDBJ whole genome shotgun (WGS) entry which is preliminary data.</text>
</comment>
<evidence type="ECO:0000256" key="8">
    <source>
        <dbReference type="ARBA" id="ARBA00023136"/>
    </source>
</evidence>
<dbReference type="GO" id="GO:0016887">
    <property type="term" value="F:ATP hydrolysis activity"/>
    <property type="evidence" value="ECO:0007669"/>
    <property type="project" value="InterPro"/>
</dbReference>
<dbReference type="GO" id="GO:0140359">
    <property type="term" value="F:ABC-type transporter activity"/>
    <property type="evidence" value="ECO:0007669"/>
    <property type="project" value="InterPro"/>
</dbReference>
<dbReference type="InterPro" id="IPR036640">
    <property type="entry name" value="ABC1_TM_sf"/>
</dbReference>
<dbReference type="AlphaFoldDB" id="A0A0L0N7E8"/>
<dbReference type="GO" id="GO:0005524">
    <property type="term" value="F:ATP binding"/>
    <property type="evidence" value="ECO:0007669"/>
    <property type="project" value="UniProtKB-KW"/>
</dbReference>
<feature type="domain" description="ABC transmembrane type-1" evidence="10">
    <location>
        <begin position="1"/>
        <end position="177"/>
    </location>
</feature>
<dbReference type="PANTHER" id="PTHR24223:SF456">
    <property type="entry name" value="MULTIDRUG RESISTANCE-ASSOCIATED PROTEIN LETHAL(2)03659"/>
    <property type="match status" value="1"/>
</dbReference>
<dbReference type="Proteomes" id="UP000036947">
    <property type="component" value="Unassembled WGS sequence"/>
</dbReference>
<dbReference type="STRING" id="1163406.A0A0L0N7E8"/>
<keyword evidence="4" id="KW-0812">Transmembrane</keyword>
<dbReference type="InterPro" id="IPR050173">
    <property type="entry name" value="ABC_transporter_C-like"/>
</dbReference>
<comment type="subcellular location">
    <subcellularLocation>
        <location evidence="1">Membrane</location>
        <topology evidence="1">Multi-pass membrane protein</topology>
    </subcellularLocation>
</comment>
<dbReference type="Pfam" id="PF00005">
    <property type="entry name" value="ABC_tran"/>
    <property type="match status" value="1"/>
</dbReference>
<gene>
    <name evidence="11" type="ORF">TOPH_05348</name>
</gene>
<evidence type="ECO:0000259" key="9">
    <source>
        <dbReference type="PROSITE" id="PS50893"/>
    </source>
</evidence>
<protein>
    <submittedName>
        <fullName evidence="11">Canalicular multispecific organic anion transporter 1</fullName>
    </submittedName>
</protein>
<keyword evidence="7" id="KW-1133">Transmembrane helix</keyword>
<dbReference type="SUPFAM" id="SSF52540">
    <property type="entry name" value="P-loop containing nucleoside triphosphate hydrolases"/>
    <property type="match status" value="1"/>
</dbReference>
<sequence>MSTIDRLLPHNLGYIIECFAQIVCGISTSFFVSPISAAGAICLLCTCWNIANRALPPVQQLKRLSAVATTPLYDQLGSVLEPDGLLTIRAFGRTNAYIDKMNQLIDKKTAINQSLSVGSRWMDLQIGLIGIAFEMVIGFGALSGRIDAGTAALSLAAVNQLTGALLGLSRKTMTVGAELDAADRVDQYTGLPVEADSGVSAPASWPEHGRVEVYNLVAGYGNMPPILKNINFNVELRQHVGVVGRTGAGKSSLAYSLLRLLNPPHGVITIDGIDISTLKLRDLRSKVHIVPQDPFLFSGTLRDNLDARGSYSDVELSLVLERVGLHLDVSHAITGAGTSISQGQRQLVCLARALLARPRILILDEATSAVDMETDAAIQRVIRTHFHETTMVVIAHKLSTVVDFDKILVLDEGKLVEEGQPKDLLSSKGAFWKLIANSADRDVLEKAIRK</sequence>
<evidence type="ECO:0000256" key="4">
    <source>
        <dbReference type="ARBA" id="ARBA00022692"/>
    </source>
</evidence>
<evidence type="ECO:0000256" key="1">
    <source>
        <dbReference type="ARBA" id="ARBA00004141"/>
    </source>
</evidence>
<keyword evidence="8" id="KW-0472">Membrane</keyword>
<dbReference type="PANTHER" id="PTHR24223">
    <property type="entry name" value="ATP-BINDING CASSETTE SUB-FAMILY C"/>
    <property type="match status" value="1"/>
</dbReference>
<dbReference type="InterPro" id="IPR003439">
    <property type="entry name" value="ABC_transporter-like_ATP-bd"/>
</dbReference>